<evidence type="ECO:0000256" key="1">
    <source>
        <dbReference type="SAM" id="MobiDB-lite"/>
    </source>
</evidence>
<proteinExistence type="predicted"/>
<evidence type="ECO:0000313" key="3">
    <source>
        <dbReference type="Proteomes" id="UP000199063"/>
    </source>
</evidence>
<feature type="region of interest" description="Disordered" evidence="1">
    <location>
        <begin position="104"/>
        <end position="172"/>
    </location>
</feature>
<dbReference type="AlphaFoldDB" id="A0A1G9YBU4"/>
<gene>
    <name evidence="2" type="ORF">SAMN05444921_11822</name>
</gene>
<feature type="region of interest" description="Disordered" evidence="1">
    <location>
        <begin position="43"/>
        <end position="66"/>
    </location>
</feature>
<dbReference type="Gene3D" id="2.120.10.30">
    <property type="entry name" value="TolB, C-terminal domain"/>
    <property type="match status" value="1"/>
</dbReference>
<dbReference type="Proteomes" id="UP000199063">
    <property type="component" value="Unassembled WGS sequence"/>
</dbReference>
<organism evidence="2 3">
    <name type="scientific">Streptomyces wuyuanensis</name>
    <dbReference type="NCBI Taxonomy" id="1196353"/>
    <lineage>
        <taxon>Bacteria</taxon>
        <taxon>Bacillati</taxon>
        <taxon>Actinomycetota</taxon>
        <taxon>Actinomycetes</taxon>
        <taxon>Kitasatosporales</taxon>
        <taxon>Streptomycetaceae</taxon>
        <taxon>Streptomyces</taxon>
    </lineage>
</organism>
<dbReference type="EMBL" id="FNHI01000018">
    <property type="protein sequence ID" value="SDN05883.1"/>
    <property type="molecule type" value="Genomic_DNA"/>
</dbReference>
<dbReference type="InterPro" id="IPR011042">
    <property type="entry name" value="6-blade_b-propeller_TolB-like"/>
</dbReference>
<dbReference type="STRING" id="1196353.SAMN05444921_11822"/>
<protein>
    <submittedName>
        <fullName evidence="2">Uncharacterized protein</fullName>
    </submittedName>
</protein>
<reference evidence="3" key="1">
    <citation type="submission" date="2016-10" db="EMBL/GenBank/DDBJ databases">
        <authorList>
            <person name="Varghese N."/>
            <person name="Submissions S."/>
        </authorList>
    </citation>
    <scope>NUCLEOTIDE SEQUENCE [LARGE SCALE GENOMIC DNA]</scope>
    <source>
        <strain evidence="3">CGMCC 4.7042</strain>
    </source>
</reference>
<sequence length="642" mass="65338">MRRCGWGRVGRAGVDARLVAAEREADRVDVFGVVVVEVLPPGTRAQGTGQRRRGRTGQAGGLRREDGVRRLVSGKRVLAAVAFAAAGAYWRELGDEGHAAAAEDAARSCGGDPAAGADSSVPRDDGAQQDAASLDGSGGEGPAAGDQGTLGDPGLGDAGHKLASALPVDPGSVAASTKAGVAAKTGMGMTAKVVVGGGLAATVTAGGVVLSQQAGADTVPVRVTVATSVIEATMPGDPEGACSVGGGATDCTRVVKSKKGESGPVSVDPAQPLPEGVSLVYWGCDEGPQADSCTLTADRDRHVCATTTSTEDGAARRRCAELTGSPAPAVEFRPLAWTTRTQVKVLGKPNGRPQVLATTGNRTSPGRVFWSQDATRVAWTETNTADSGDGLADDTTVKLRDLRSGKEHSWTCFACTIAFVDGELVSGGNDIRSHPADGGAAKDHDLSEIPAGPAHDGPPNTRLLNTWSDSGLHTYAVSRVGETGQRSILTTLGSPTKARQVRGLPTLGYANGLWAVSPDGSRAVFDPPTGQPPYDSCGGGAYPMAGLDIASGTSVPLKGPGVGYRVHETWFDPDGTAHVVYRAEKGADAASCAADLGRAPFHYTLAPGANTWKQSAKEPARPSLPPTGNGSNASPPKARSAS</sequence>
<feature type="region of interest" description="Disordered" evidence="1">
    <location>
        <begin position="610"/>
        <end position="642"/>
    </location>
</feature>
<keyword evidence="3" id="KW-1185">Reference proteome</keyword>
<evidence type="ECO:0000313" key="2">
    <source>
        <dbReference type="EMBL" id="SDN05883.1"/>
    </source>
</evidence>
<accession>A0A1G9YBU4</accession>
<name>A0A1G9YBU4_9ACTN</name>